<keyword evidence="6 7" id="KW-0472">Membrane</keyword>
<keyword evidence="2" id="KW-0813">Transport</keyword>
<dbReference type="RefSeq" id="WP_366232180.1">
    <property type="nucleotide sequence ID" value="NZ_JBFBMH010000002.1"/>
</dbReference>
<dbReference type="SUPFAM" id="SSF103473">
    <property type="entry name" value="MFS general substrate transporter"/>
    <property type="match status" value="1"/>
</dbReference>
<accession>A0ABV3LGF3</accession>
<dbReference type="EMBL" id="JBFBMH010000002">
    <property type="protein sequence ID" value="MEW1973833.1"/>
    <property type="molecule type" value="Genomic_DNA"/>
</dbReference>
<reference evidence="9 10" key="1">
    <citation type="submission" date="2024-06" db="EMBL/GenBank/DDBJ databases">
        <title>The Natural Products Discovery Center: Release of the First 8490 Sequenced Strains for Exploring Actinobacteria Biosynthetic Diversity.</title>
        <authorList>
            <person name="Kalkreuter E."/>
            <person name="Kautsar S.A."/>
            <person name="Yang D."/>
            <person name="Bader C.D."/>
            <person name="Teijaro C.N."/>
            <person name="Fluegel L."/>
            <person name="Davis C.M."/>
            <person name="Simpson J.R."/>
            <person name="Lauterbach L."/>
            <person name="Steele A.D."/>
            <person name="Gui C."/>
            <person name="Meng S."/>
            <person name="Li G."/>
            <person name="Viehrig K."/>
            <person name="Ye F."/>
            <person name="Su P."/>
            <person name="Kiefer A.F."/>
            <person name="Nichols A."/>
            <person name="Cepeda A.J."/>
            <person name="Yan W."/>
            <person name="Fan B."/>
            <person name="Jiang Y."/>
            <person name="Adhikari A."/>
            <person name="Zheng C.-J."/>
            <person name="Schuster L."/>
            <person name="Cowan T.M."/>
            <person name="Smanski M.J."/>
            <person name="Chevrette M.G."/>
            <person name="De Carvalho L.P.S."/>
            <person name="Shen B."/>
        </authorList>
    </citation>
    <scope>NUCLEOTIDE SEQUENCE [LARGE SCALE GENOMIC DNA]</scope>
    <source>
        <strain evidence="9 10">NPDC077434</strain>
    </source>
</reference>
<proteinExistence type="predicted"/>
<feature type="transmembrane region" description="Helical" evidence="7">
    <location>
        <begin position="376"/>
        <end position="396"/>
    </location>
</feature>
<feature type="transmembrane region" description="Helical" evidence="7">
    <location>
        <begin position="87"/>
        <end position="106"/>
    </location>
</feature>
<dbReference type="CDD" id="cd06173">
    <property type="entry name" value="MFS_MefA_like"/>
    <property type="match status" value="1"/>
</dbReference>
<evidence type="ECO:0000259" key="8">
    <source>
        <dbReference type="PROSITE" id="PS50850"/>
    </source>
</evidence>
<protein>
    <submittedName>
        <fullName evidence="9">MFS transporter</fullName>
    </submittedName>
</protein>
<dbReference type="InterPro" id="IPR036259">
    <property type="entry name" value="MFS_trans_sf"/>
</dbReference>
<feature type="domain" description="Major facilitator superfamily (MFS) profile" evidence="8">
    <location>
        <begin position="19"/>
        <end position="401"/>
    </location>
</feature>
<feature type="transmembrane region" description="Helical" evidence="7">
    <location>
        <begin position="220"/>
        <end position="241"/>
    </location>
</feature>
<keyword evidence="10" id="KW-1185">Reference proteome</keyword>
<feature type="transmembrane region" description="Helical" evidence="7">
    <location>
        <begin position="316"/>
        <end position="339"/>
    </location>
</feature>
<organism evidence="9 10">
    <name type="scientific">Microbacterium profundi</name>
    <dbReference type="NCBI Taxonomy" id="450380"/>
    <lineage>
        <taxon>Bacteria</taxon>
        <taxon>Bacillati</taxon>
        <taxon>Actinomycetota</taxon>
        <taxon>Actinomycetes</taxon>
        <taxon>Micrococcales</taxon>
        <taxon>Microbacteriaceae</taxon>
        <taxon>Microbacterium</taxon>
    </lineage>
</organism>
<dbReference type="PANTHER" id="PTHR23513">
    <property type="entry name" value="INTEGRAL MEMBRANE EFFLUX PROTEIN-RELATED"/>
    <property type="match status" value="1"/>
</dbReference>
<evidence type="ECO:0000256" key="2">
    <source>
        <dbReference type="ARBA" id="ARBA00022448"/>
    </source>
</evidence>
<gene>
    <name evidence="9" type="ORF">AB0301_01935</name>
</gene>
<evidence type="ECO:0000256" key="4">
    <source>
        <dbReference type="ARBA" id="ARBA00022692"/>
    </source>
</evidence>
<feature type="transmembrane region" description="Helical" evidence="7">
    <location>
        <begin position="180"/>
        <end position="199"/>
    </location>
</feature>
<keyword evidence="5 7" id="KW-1133">Transmembrane helix</keyword>
<dbReference type="Gene3D" id="1.20.1250.20">
    <property type="entry name" value="MFS general substrate transporter like domains"/>
    <property type="match status" value="1"/>
</dbReference>
<feature type="transmembrane region" description="Helical" evidence="7">
    <location>
        <begin position="351"/>
        <end position="370"/>
    </location>
</feature>
<comment type="caution">
    <text evidence="9">The sequence shown here is derived from an EMBL/GenBank/DDBJ whole genome shotgun (WGS) entry which is preliminary data.</text>
</comment>
<evidence type="ECO:0000256" key="7">
    <source>
        <dbReference type="SAM" id="Phobius"/>
    </source>
</evidence>
<feature type="transmembrane region" description="Helical" evidence="7">
    <location>
        <begin position="28"/>
        <end position="46"/>
    </location>
</feature>
<dbReference type="InterPro" id="IPR010290">
    <property type="entry name" value="TM_effector"/>
</dbReference>
<dbReference type="InterPro" id="IPR020846">
    <property type="entry name" value="MFS_dom"/>
</dbReference>
<dbReference type="Proteomes" id="UP001553715">
    <property type="component" value="Unassembled WGS sequence"/>
</dbReference>
<name>A0ABV3LGF3_9MICO</name>
<feature type="transmembrane region" description="Helical" evidence="7">
    <location>
        <begin position="112"/>
        <end position="138"/>
    </location>
</feature>
<dbReference type="Pfam" id="PF05977">
    <property type="entry name" value="MFS_3"/>
    <property type="match status" value="1"/>
</dbReference>
<dbReference type="PANTHER" id="PTHR23513:SF11">
    <property type="entry name" value="STAPHYLOFERRIN A TRANSPORTER"/>
    <property type="match status" value="1"/>
</dbReference>
<feature type="transmembrane region" description="Helical" evidence="7">
    <location>
        <begin position="52"/>
        <end position="75"/>
    </location>
</feature>
<evidence type="ECO:0000313" key="10">
    <source>
        <dbReference type="Proteomes" id="UP001553715"/>
    </source>
</evidence>
<feature type="transmembrane region" description="Helical" evidence="7">
    <location>
        <begin position="291"/>
        <end position="310"/>
    </location>
</feature>
<keyword evidence="4 7" id="KW-0812">Transmembrane</keyword>
<feature type="transmembrane region" description="Helical" evidence="7">
    <location>
        <begin position="261"/>
        <end position="279"/>
    </location>
</feature>
<evidence type="ECO:0000256" key="5">
    <source>
        <dbReference type="ARBA" id="ARBA00022989"/>
    </source>
</evidence>
<evidence type="ECO:0000256" key="6">
    <source>
        <dbReference type="ARBA" id="ARBA00023136"/>
    </source>
</evidence>
<evidence type="ECO:0000256" key="1">
    <source>
        <dbReference type="ARBA" id="ARBA00004651"/>
    </source>
</evidence>
<sequence length="402" mass="41617">MLNDDGPGRGQWSIAFDGVFGPYFLGKLLANIGIWVFSVAAIILVYETTQSAFLVGVVSVVQFLPQMLLVTASGAAADRGNRKLQFLIGRSLCMLGPGSLAIWMLWSAHTPPAWLVMAAALTVGLGFAVGGPAMQAILPSLVRPRELPHAVALDNVSFAVGRAAGPAIGGVLAATMGLDWAFAAAAILHLAFFIAIVLMPATPRLLQSAKRESMWAGLRYAARVPAVIPILLAVTTIGIAADPGLTLAPGIANQIGSGPELVGMFASAFGLGAFIAFFPQARLTAVLGSRRLAPTGLVMMAAGCLGLIPASAAWLALLWFSVMGAGMTLSLTALGIEIYSRIPDAYRGRVMALWLLGFMGARPFAALVNGSLAETAGVGVALAVTAVCPLAAAWICRPSVLR</sequence>
<comment type="subcellular location">
    <subcellularLocation>
        <location evidence="1">Cell membrane</location>
        <topology evidence="1">Multi-pass membrane protein</topology>
    </subcellularLocation>
</comment>
<dbReference type="PROSITE" id="PS50850">
    <property type="entry name" value="MFS"/>
    <property type="match status" value="1"/>
</dbReference>
<evidence type="ECO:0000256" key="3">
    <source>
        <dbReference type="ARBA" id="ARBA00022475"/>
    </source>
</evidence>
<keyword evidence="3" id="KW-1003">Cell membrane</keyword>
<evidence type="ECO:0000313" key="9">
    <source>
        <dbReference type="EMBL" id="MEW1973833.1"/>
    </source>
</evidence>